<evidence type="ECO:0000259" key="3">
    <source>
        <dbReference type="PROSITE" id="PS51471"/>
    </source>
</evidence>
<evidence type="ECO:0000313" key="5">
    <source>
        <dbReference type="Proteomes" id="UP001369086"/>
    </source>
</evidence>
<dbReference type="InterPro" id="IPR050231">
    <property type="entry name" value="Iron_ascorbate_oxido_reductase"/>
</dbReference>
<dbReference type="InterPro" id="IPR044861">
    <property type="entry name" value="IPNS-like_FE2OG_OXY"/>
</dbReference>
<dbReference type="EMBL" id="JAHFZB010000028">
    <property type="protein sequence ID" value="KAK6472840.1"/>
    <property type="molecule type" value="Genomic_DNA"/>
</dbReference>
<comment type="similarity">
    <text evidence="1">Belongs to the iron/ascorbate-dependent oxidoreductase family.</text>
</comment>
<dbReference type="PROSITE" id="PS51471">
    <property type="entry name" value="FE2OG_OXY"/>
    <property type="match status" value="1"/>
</dbReference>
<keyword evidence="1" id="KW-0408">Iron</keyword>
<sequence>MKRKKAMLTKRRKKVRTADSESTGSLSFNSPKMDIPVVNFNAYKLGADQIPDERLSVMTEEIKQAFSGTGFVYLENTGIEQQEVNRVMDVSKKFFLLPEDTKKLCARNSDHENFNDGWVSSEIERLNPLRPGDLKEAFNISHLDSVLKWPSDASIPEFQEVLDSFFRRCKALALRVLEVTALSLGLQRDFFVKKHKLIGTNKNCTTLRTLYYPPLHNVTVKPNQVRCGEHSDYGSVTLLFQDESGGLEVMHRSGQYISAPCIPGTVLVNIADLMQRWTSDVLVSTSHRVLLPPDDKMNTSRQSVAFFVHPDNDEIISCCDGSNKYPPVSALQYTKDRAYISYKEVNDSNLAV</sequence>
<dbReference type="PANTHER" id="PTHR47990">
    <property type="entry name" value="2-OXOGLUTARATE (2OG) AND FE(II)-DEPENDENT OXYGENASE SUPERFAMILY PROTEIN-RELATED"/>
    <property type="match status" value="1"/>
</dbReference>
<dbReference type="Proteomes" id="UP001369086">
    <property type="component" value="Unassembled WGS sequence"/>
</dbReference>
<feature type="domain" description="Fe2OG dioxygenase" evidence="3">
    <location>
        <begin position="202"/>
        <end position="310"/>
    </location>
</feature>
<dbReference type="Pfam" id="PF03171">
    <property type="entry name" value="2OG-FeII_Oxy"/>
    <property type="match status" value="1"/>
</dbReference>
<keyword evidence="1" id="KW-0479">Metal-binding</keyword>
<accession>A0ABR0YKU3</accession>
<organism evidence="4 5">
    <name type="scientific">Huso huso</name>
    <name type="common">Beluga</name>
    <name type="synonym">Acipenser huso</name>
    <dbReference type="NCBI Taxonomy" id="61971"/>
    <lineage>
        <taxon>Eukaryota</taxon>
        <taxon>Metazoa</taxon>
        <taxon>Chordata</taxon>
        <taxon>Craniata</taxon>
        <taxon>Vertebrata</taxon>
        <taxon>Euteleostomi</taxon>
        <taxon>Actinopterygii</taxon>
        <taxon>Chondrostei</taxon>
        <taxon>Acipenseriformes</taxon>
        <taxon>Acipenseridae</taxon>
        <taxon>Huso</taxon>
    </lineage>
</organism>
<dbReference type="PRINTS" id="PR00682">
    <property type="entry name" value="IPNSYNTHASE"/>
</dbReference>
<dbReference type="InterPro" id="IPR026992">
    <property type="entry name" value="DIOX_N"/>
</dbReference>
<gene>
    <name evidence="4" type="ORF">HHUSO_G27448</name>
</gene>
<dbReference type="InterPro" id="IPR027443">
    <property type="entry name" value="IPNS-like_sf"/>
</dbReference>
<keyword evidence="5" id="KW-1185">Reference proteome</keyword>
<proteinExistence type="inferred from homology"/>
<dbReference type="Gene3D" id="2.60.120.330">
    <property type="entry name" value="B-lactam Antibiotic, Isopenicillin N Synthase, Chain"/>
    <property type="match status" value="1"/>
</dbReference>
<evidence type="ECO:0000256" key="1">
    <source>
        <dbReference type="RuleBase" id="RU003682"/>
    </source>
</evidence>
<protein>
    <submittedName>
        <fullName evidence="4">UPF0676 protein C1494.01-like</fullName>
    </submittedName>
</protein>
<dbReference type="Pfam" id="PF14226">
    <property type="entry name" value="DIOX_N"/>
    <property type="match status" value="1"/>
</dbReference>
<feature type="compositionally biased region" description="Basic residues" evidence="2">
    <location>
        <begin position="1"/>
        <end position="15"/>
    </location>
</feature>
<evidence type="ECO:0000313" key="4">
    <source>
        <dbReference type="EMBL" id="KAK6472840.1"/>
    </source>
</evidence>
<name>A0ABR0YKU3_HUSHU</name>
<reference evidence="4 5" key="1">
    <citation type="submission" date="2021-05" db="EMBL/GenBank/DDBJ databases">
        <authorList>
            <person name="Zahm M."/>
            <person name="Klopp C."/>
            <person name="Cabau C."/>
            <person name="Kuhl H."/>
            <person name="Suciu R."/>
            <person name="Ciorpac M."/>
            <person name="Holostenco D."/>
            <person name="Gessner J."/>
            <person name="Wuertz S."/>
            <person name="Hohne C."/>
            <person name="Stock M."/>
            <person name="Gislard M."/>
            <person name="Lluch J."/>
            <person name="Milhes M."/>
            <person name="Lampietro C."/>
            <person name="Lopez Roques C."/>
            <person name="Donnadieu C."/>
            <person name="Du K."/>
            <person name="Schartl M."/>
            <person name="Guiguen Y."/>
        </authorList>
    </citation>
    <scope>NUCLEOTIDE SEQUENCE [LARGE SCALE GENOMIC DNA]</scope>
    <source>
        <strain evidence="4">Hh-F2</strain>
        <tissue evidence="4">Blood</tissue>
    </source>
</reference>
<comment type="caution">
    <text evidence="4">The sequence shown here is derived from an EMBL/GenBank/DDBJ whole genome shotgun (WGS) entry which is preliminary data.</text>
</comment>
<keyword evidence="1" id="KW-0560">Oxidoreductase</keyword>
<feature type="region of interest" description="Disordered" evidence="2">
    <location>
        <begin position="1"/>
        <end position="26"/>
    </location>
</feature>
<dbReference type="InterPro" id="IPR005123">
    <property type="entry name" value="Oxoglu/Fe-dep_dioxygenase_dom"/>
</dbReference>
<evidence type="ECO:0000256" key="2">
    <source>
        <dbReference type="SAM" id="MobiDB-lite"/>
    </source>
</evidence>
<dbReference type="SUPFAM" id="SSF51197">
    <property type="entry name" value="Clavaminate synthase-like"/>
    <property type="match status" value="1"/>
</dbReference>